<evidence type="ECO:0000256" key="5">
    <source>
        <dbReference type="ARBA" id="ARBA00022989"/>
    </source>
</evidence>
<evidence type="ECO:0000256" key="6">
    <source>
        <dbReference type="ARBA" id="ARBA00023136"/>
    </source>
</evidence>
<dbReference type="OrthoDB" id="9805974at2"/>
<dbReference type="EMBL" id="SDJQ01000003">
    <property type="protein sequence ID" value="RXR36448.1"/>
    <property type="molecule type" value="Genomic_DNA"/>
</dbReference>
<dbReference type="InterPro" id="IPR000515">
    <property type="entry name" value="MetI-like"/>
</dbReference>
<protein>
    <submittedName>
        <fullName evidence="10">Sugar ABC transporter permease</fullName>
    </submittedName>
</protein>
<evidence type="ECO:0000313" key="9">
    <source>
        <dbReference type="EMBL" id="RXR27195.1"/>
    </source>
</evidence>
<feature type="transmembrane region" description="Helical" evidence="7">
    <location>
        <begin position="122"/>
        <end position="141"/>
    </location>
</feature>
<dbReference type="GO" id="GO:0005886">
    <property type="term" value="C:plasma membrane"/>
    <property type="evidence" value="ECO:0007669"/>
    <property type="project" value="UniProtKB-SubCell"/>
</dbReference>
<proteinExistence type="inferred from homology"/>
<feature type="transmembrane region" description="Helical" evidence="7">
    <location>
        <begin position="24"/>
        <end position="45"/>
    </location>
</feature>
<dbReference type="CDD" id="cd06261">
    <property type="entry name" value="TM_PBP2"/>
    <property type="match status" value="1"/>
</dbReference>
<gene>
    <name evidence="9" type="ORF">EQW73_06535</name>
    <name evidence="10" type="ORF">EQW78_01885</name>
</gene>
<dbReference type="InterPro" id="IPR035906">
    <property type="entry name" value="MetI-like_sf"/>
</dbReference>
<dbReference type="PANTHER" id="PTHR43005">
    <property type="entry name" value="BLR7065 PROTEIN"/>
    <property type="match status" value="1"/>
</dbReference>
<dbReference type="STRING" id="1713.GCA_000718325_00027"/>
<dbReference type="Pfam" id="PF00528">
    <property type="entry name" value="BPD_transp_1"/>
    <property type="match status" value="1"/>
</dbReference>
<evidence type="ECO:0000256" key="2">
    <source>
        <dbReference type="ARBA" id="ARBA00022448"/>
    </source>
</evidence>
<evidence type="ECO:0000313" key="10">
    <source>
        <dbReference type="EMBL" id="RXR36448.1"/>
    </source>
</evidence>
<feature type="transmembrane region" description="Helical" evidence="7">
    <location>
        <begin position="89"/>
        <end position="110"/>
    </location>
</feature>
<feature type="domain" description="ABC transmembrane type-1" evidence="8">
    <location>
        <begin position="85"/>
        <end position="290"/>
    </location>
</feature>
<comment type="caution">
    <text evidence="10">The sequence shown here is derived from an EMBL/GenBank/DDBJ whole genome shotgun (WGS) entry which is preliminary data.</text>
</comment>
<keyword evidence="4 7" id="KW-0812">Transmembrane</keyword>
<evidence type="ECO:0000313" key="11">
    <source>
        <dbReference type="Proteomes" id="UP000289805"/>
    </source>
</evidence>
<dbReference type="Proteomes" id="UP000289805">
    <property type="component" value="Unassembled WGS sequence"/>
</dbReference>
<keyword evidence="3" id="KW-1003">Cell membrane</keyword>
<dbReference type="AlphaFoldDB" id="A0A4Q1L129"/>
<evidence type="ECO:0000256" key="1">
    <source>
        <dbReference type="ARBA" id="ARBA00004651"/>
    </source>
</evidence>
<dbReference type="Gene3D" id="1.10.3720.10">
    <property type="entry name" value="MetI-like"/>
    <property type="match status" value="1"/>
</dbReference>
<reference evidence="11 12" key="1">
    <citation type="submission" date="2019-01" db="EMBL/GenBank/DDBJ databases">
        <title>Oerskovia turbata Genome sequencing and assembly.</title>
        <authorList>
            <person name="Dou T."/>
        </authorList>
    </citation>
    <scope>NUCLEOTIDE SEQUENCE [LARGE SCALE GENOMIC DNA]</scope>
    <source>
        <strain evidence="10 11">JCM12123</strain>
        <strain evidence="9 12">JCM3160</strain>
    </source>
</reference>
<comment type="similarity">
    <text evidence="7">Belongs to the binding-protein-dependent transport system permease family.</text>
</comment>
<dbReference type="GO" id="GO:0055085">
    <property type="term" value="P:transmembrane transport"/>
    <property type="evidence" value="ECO:0007669"/>
    <property type="project" value="InterPro"/>
</dbReference>
<feature type="transmembrane region" description="Helical" evidence="7">
    <location>
        <begin position="212"/>
        <end position="233"/>
    </location>
</feature>
<keyword evidence="12" id="KW-1185">Reference proteome</keyword>
<evidence type="ECO:0000313" key="12">
    <source>
        <dbReference type="Proteomes" id="UP000290517"/>
    </source>
</evidence>
<evidence type="ECO:0000256" key="3">
    <source>
        <dbReference type="ARBA" id="ARBA00022475"/>
    </source>
</evidence>
<dbReference type="PROSITE" id="PS50928">
    <property type="entry name" value="ABC_TM1"/>
    <property type="match status" value="1"/>
</dbReference>
<dbReference type="Proteomes" id="UP000290517">
    <property type="component" value="Unassembled WGS sequence"/>
</dbReference>
<name>A0A4Q1L129_9CELL</name>
<organism evidence="10 11">
    <name type="scientific">Oerskovia turbata</name>
    <dbReference type="NCBI Taxonomy" id="1713"/>
    <lineage>
        <taxon>Bacteria</taxon>
        <taxon>Bacillati</taxon>
        <taxon>Actinomycetota</taxon>
        <taxon>Actinomycetes</taxon>
        <taxon>Micrococcales</taxon>
        <taxon>Cellulomonadaceae</taxon>
        <taxon>Oerskovia</taxon>
    </lineage>
</organism>
<evidence type="ECO:0000259" key="8">
    <source>
        <dbReference type="PROSITE" id="PS50928"/>
    </source>
</evidence>
<feature type="transmembrane region" description="Helical" evidence="7">
    <location>
        <begin position="267"/>
        <end position="291"/>
    </location>
</feature>
<dbReference type="SUPFAM" id="SSF161098">
    <property type="entry name" value="MetI-like"/>
    <property type="match status" value="1"/>
</dbReference>
<keyword evidence="5 7" id="KW-1133">Transmembrane helix</keyword>
<evidence type="ECO:0000256" key="7">
    <source>
        <dbReference type="RuleBase" id="RU363032"/>
    </source>
</evidence>
<accession>A0A4Q1L129</accession>
<keyword evidence="6 7" id="KW-0472">Membrane</keyword>
<keyword evidence="2 7" id="KW-0813">Transport</keyword>
<dbReference type="EMBL" id="SDJR01000003">
    <property type="protein sequence ID" value="RXR27195.1"/>
    <property type="molecule type" value="Genomic_DNA"/>
</dbReference>
<dbReference type="PANTHER" id="PTHR43005:SF2">
    <property type="entry name" value="INTEGRAL MEMBRANE SUGAR TRANSPORT PROTEIN"/>
    <property type="match status" value="1"/>
</dbReference>
<comment type="subcellular location">
    <subcellularLocation>
        <location evidence="1 7">Cell membrane</location>
        <topology evidence="1 7">Multi-pass membrane protein</topology>
    </subcellularLocation>
</comment>
<evidence type="ECO:0000256" key="4">
    <source>
        <dbReference type="ARBA" id="ARBA00022692"/>
    </source>
</evidence>
<sequence length="307" mass="33334">MSDGASAPDGVTRRRRRTTGDGRLAFWLVLPTLVILLAVIGYPVVKAVFRSFFDDPISREPEFIGLANYTDALVGDGAAEFWGAMRVTAFFTVSTLLLEIVIGLAMALVMNRTFRGRAFVRAAILVPWAIPTAVCAVLWRWTFDANGIVNHLLGTQVLWTGSEWPAKWAIVFADTWKTAPFIALLILAGLQAISAEVYEAARVDGAGPVRRFFSITLPLVKPALVVAVLFRMLDVLRIYDLPKIFTGGANDTTTMSMLVVQESIGNLNAGAGSALSTLTFLFIFAIAFLYIRSLGAKVMDGHAGGMK</sequence>